<dbReference type="RefSeq" id="WP_277858739.1">
    <property type="nucleotide sequence ID" value="NZ_JARRAG010000001.1"/>
</dbReference>
<dbReference type="Gene3D" id="3.50.50.60">
    <property type="entry name" value="FAD/NAD(P)-binding domain"/>
    <property type="match status" value="1"/>
</dbReference>
<dbReference type="InterPro" id="IPR050407">
    <property type="entry name" value="Geranylgeranyl_reductase"/>
</dbReference>
<dbReference type="EMBL" id="JARRAG010000001">
    <property type="protein sequence ID" value="MDG3002375.1"/>
    <property type="molecule type" value="Genomic_DNA"/>
</dbReference>
<evidence type="ECO:0000313" key="2">
    <source>
        <dbReference type="EMBL" id="MDG3002375.1"/>
    </source>
</evidence>
<name>A0ABT6F483_9BACT</name>
<dbReference type="Pfam" id="PF01494">
    <property type="entry name" value="FAD_binding_3"/>
    <property type="match status" value="1"/>
</dbReference>
<reference evidence="2 3" key="1">
    <citation type="submission" date="2023-03" db="EMBL/GenBank/DDBJ databases">
        <title>Paludisphaera mucosa sp. nov. a novel planctomycete from northern fen.</title>
        <authorList>
            <person name="Ivanova A."/>
        </authorList>
    </citation>
    <scope>NUCLEOTIDE SEQUENCE [LARGE SCALE GENOMIC DNA]</scope>
    <source>
        <strain evidence="2 3">Pla2</strain>
    </source>
</reference>
<sequence length="375" mass="38497">MIVDEADYDVVVAGAGPAGSMTARQLARQGARVLLVDRSRFPRPKVCGCCLNPRALATLERAGLGGLTADLQAVALTGMELATAGRRASIDRPLGVALSRDALDAALIAAAVATGVEFLPATTAALRADSSADAVAVRLQQGERSFDVRGRFVVSSTGLTDGLFPAEARESRSPNAKIGAGAIAPAAPEGYEPGRIHMSCGDGGYVGLVVLEDGRLDLAAAFDPDAVREAGGLGRLAGSILAGAGLPPVPGVAALRWKGTSPLTRSPGRLVEGGVYRVGDSAGYVEPFTGEGMAWALAGGEALAATLAEALAGVEIDPAGRWALAHRKAVGRRQLVCRAAGRILRTPWMTRSLVGVLAFRPSLARPFLSIIHKAS</sequence>
<comment type="caution">
    <text evidence="2">The sequence shown here is derived from an EMBL/GenBank/DDBJ whole genome shotgun (WGS) entry which is preliminary data.</text>
</comment>
<keyword evidence="2" id="KW-0560">Oxidoreductase</keyword>
<proteinExistence type="predicted"/>
<accession>A0ABT6F483</accession>
<dbReference type="SUPFAM" id="SSF51905">
    <property type="entry name" value="FAD/NAD(P)-binding domain"/>
    <property type="match status" value="1"/>
</dbReference>
<dbReference type="GO" id="GO:0004497">
    <property type="term" value="F:monooxygenase activity"/>
    <property type="evidence" value="ECO:0007669"/>
    <property type="project" value="UniProtKB-KW"/>
</dbReference>
<organism evidence="2 3">
    <name type="scientific">Paludisphaera mucosa</name>
    <dbReference type="NCBI Taxonomy" id="3030827"/>
    <lineage>
        <taxon>Bacteria</taxon>
        <taxon>Pseudomonadati</taxon>
        <taxon>Planctomycetota</taxon>
        <taxon>Planctomycetia</taxon>
        <taxon>Isosphaerales</taxon>
        <taxon>Isosphaeraceae</taxon>
        <taxon>Paludisphaera</taxon>
    </lineage>
</organism>
<gene>
    <name evidence="2" type="ORF">PZE19_01115</name>
</gene>
<keyword evidence="3" id="KW-1185">Reference proteome</keyword>
<evidence type="ECO:0000259" key="1">
    <source>
        <dbReference type="Pfam" id="PF01494"/>
    </source>
</evidence>
<dbReference type="PRINTS" id="PR00420">
    <property type="entry name" value="RNGMNOXGNASE"/>
</dbReference>
<dbReference type="InterPro" id="IPR036188">
    <property type="entry name" value="FAD/NAD-bd_sf"/>
</dbReference>
<feature type="domain" description="FAD-binding" evidence="1">
    <location>
        <begin position="7"/>
        <end position="158"/>
    </location>
</feature>
<dbReference type="PANTHER" id="PTHR42685">
    <property type="entry name" value="GERANYLGERANYL DIPHOSPHATE REDUCTASE"/>
    <property type="match status" value="1"/>
</dbReference>
<dbReference type="PANTHER" id="PTHR42685:SF22">
    <property type="entry name" value="CONDITIONED MEDIUM FACTOR RECEPTOR 1"/>
    <property type="match status" value="1"/>
</dbReference>
<dbReference type="Proteomes" id="UP001216907">
    <property type="component" value="Unassembled WGS sequence"/>
</dbReference>
<evidence type="ECO:0000313" key="3">
    <source>
        <dbReference type="Proteomes" id="UP001216907"/>
    </source>
</evidence>
<dbReference type="InterPro" id="IPR002938">
    <property type="entry name" value="FAD-bd"/>
</dbReference>
<keyword evidence="2" id="KW-0503">Monooxygenase</keyword>
<protein>
    <submittedName>
        <fullName evidence="2">FAD-dependent monooxygenase</fullName>
    </submittedName>
</protein>